<dbReference type="Proteomes" id="UP000604046">
    <property type="component" value="Unassembled WGS sequence"/>
</dbReference>
<dbReference type="PROSITE" id="PS51257">
    <property type="entry name" value="PROKAR_LIPOPROTEIN"/>
    <property type="match status" value="1"/>
</dbReference>
<gene>
    <name evidence="2" type="ORF">SNAT2548_LOCUS26156</name>
</gene>
<reference evidence="2" key="1">
    <citation type="submission" date="2021-02" db="EMBL/GenBank/DDBJ databases">
        <authorList>
            <person name="Dougan E. K."/>
            <person name="Rhodes N."/>
            <person name="Thang M."/>
            <person name="Chan C."/>
        </authorList>
    </citation>
    <scope>NUCLEOTIDE SEQUENCE</scope>
</reference>
<dbReference type="AlphaFoldDB" id="A0A812SAT7"/>
<feature type="signal peptide" evidence="1">
    <location>
        <begin position="1"/>
        <end position="25"/>
    </location>
</feature>
<evidence type="ECO:0000313" key="3">
    <source>
        <dbReference type="Proteomes" id="UP000604046"/>
    </source>
</evidence>
<protein>
    <submittedName>
        <fullName evidence="2">Uncharacterized protein</fullName>
    </submittedName>
</protein>
<sequence>MAAARLGKASLRLAGACGSLAVACASYLTNSEASSGIPVQHLTSTPGDSLPPRAAAVLLDGRRHGFSSLADLRSLCDRIDIDGWVRRVPQAVGLRCSRV</sequence>
<keyword evidence="3" id="KW-1185">Reference proteome</keyword>
<name>A0A812SAT7_9DINO</name>
<accession>A0A812SAT7</accession>
<organism evidence="2 3">
    <name type="scientific">Symbiodinium natans</name>
    <dbReference type="NCBI Taxonomy" id="878477"/>
    <lineage>
        <taxon>Eukaryota</taxon>
        <taxon>Sar</taxon>
        <taxon>Alveolata</taxon>
        <taxon>Dinophyceae</taxon>
        <taxon>Suessiales</taxon>
        <taxon>Symbiodiniaceae</taxon>
        <taxon>Symbiodinium</taxon>
    </lineage>
</organism>
<proteinExistence type="predicted"/>
<evidence type="ECO:0000256" key="1">
    <source>
        <dbReference type="SAM" id="SignalP"/>
    </source>
</evidence>
<dbReference type="EMBL" id="CAJNDS010002420">
    <property type="protein sequence ID" value="CAE7467668.1"/>
    <property type="molecule type" value="Genomic_DNA"/>
</dbReference>
<comment type="caution">
    <text evidence="2">The sequence shown here is derived from an EMBL/GenBank/DDBJ whole genome shotgun (WGS) entry which is preliminary data.</text>
</comment>
<keyword evidence="1" id="KW-0732">Signal</keyword>
<evidence type="ECO:0000313" key="2">
    <source>
        <dbReference type="EMBL" id="CAE7467668.1"/>
    </source>
</evidence>
<feature type="chain" id="PRO_5032790268" evidence="1">
    <location>
        <begin position="26"/>
        <end position="99"/>
    </location>
</feature>